<gene>
    <name evidence="1" type="ORF">UFOVP450_14</name>
</gene>
<reference evidence="1" key="1">
    <citation type="submission" date="2020-04" db="EMBL/GenBank/DDBJ databases">
        <authorList>
            <person name="Chiriac C."/>
            <person name="Salcher M."/>
            <person name="Ghai R."/>
            <person name="Kavagutti S V."/>
        </authorList>
    </citation>
    <scope>NUCLEOTIDE SEQUENCE</scope>
</reference>
<dbReference type="EMBL" id="LR796421">
    <property type="protein sequence ID" value="CAB4142596.1"/>
    <property type="molecule type" value="Genomic_DNA"/>
</dbReference>
<organism evidence="1">
    <name type="scientific">uncultured Caudovirales phage</name>
    <dbReference type="NCBI Taxonomy" id="2100421"/>
    <lineage>
        <taxon>Viruses</taxon>
        <taxon>Duplodnaviria</taxon>
        <taxon>Heunggongvirae</taxon>
        <taxon>Uroviricota</taxon>
        <taxon>Caudoviricetes</taxon>
        <taxon>Peduoviridae</taxon>
        <taxon>Maltschvirus</taxon>
        <taxon>Maltschvirus maltsch</taxon>
    </lineage>
</organism>
<accession>A0A6J5MC73</accession>
<evidence type="ECO:0000313" key="1">
    <source>
        <dbReference type="EMBL" id="CAB4142596.1"/>
    </source>
</evidence>
<protein>
    <submittedName>
        <fullName evidence="1">Uncharacterized protein</fullName>
    </submittedName>
</protein>
<sequence>MKATEFRKLIREEVRKVLKEAATIDSTPLGDPKVKDALKKLLNARKRNSEDETTHDQMEQYLIQLFTKMKLQDPESFASYMMEDEEFATGTVDGMISSIEFALEDEEAM</sequence>
<name>A0A6J5MC73_9CAUD</name>
<proteinExistence type="predicted"/>